<feature type="domain" description="TadE-like" evidence="2">
    <location>
        <begin position="27"/>
        <end position="67"/>
    </location>
</feature>
<reference evidence="4" key="1">
    <citation type="journal article" date="2019" name="Int. J. Syst. Evol. Microbiol.">
        <title>The Global Catalogue of Microorganisms (GCM) 10K type strain sequencing project: providing services to taxonomists for standard genome sequencing and annotation.</title>
        <authorList>
            <consortium name="The Broad Institute Genomics Platform"/>
            <consortium name="The Broad Institute Genome Sequencing Center for Infectious Disease"/>
            <person name="Wu L."/>
            <person name="Ma J."/>
        </authorList>
    </citation>
    <scope>NUCLEOTIDE SEQUENCE [LARGE SCALE GENOMIC DNA]</scope>
    <source>
        <strain evidence="4">CCUG 53519</strain>
    </source>
</reference>
<name>A0ABW3PQ27_9BACL</name>
<feature type="transmembrane region" description="Helical" evidence="1">
    <location>
        <begin position="29"/>
        <end position="51"/>
    </location>
</feature>
<dbReference type="InterPro" id="IPR012495">
    <property type="entry name" value="TadE-like_dom"/>
</dbReference>
<evidence type="ECO:0000313" key="3">
    <source>
        <dbReference type="EMBL" id="MFD1129159.1"/>
    </source>
</evidence>
<evidence type="ECO:0000259" key="2">
    <source>
        <dbReference type="Pfam" id="PF07811"/>
    </source>
</evidence>
<keyword evidence="4" id="KW-1185">Reference proteome</keyword>
<keyword evidence="1" id="KW-1133">Transmembrane helix</keyword>
<evidence type="ECO:0000313" key="4">
    <source>
        <dbReference type="Proteomes" id="UP001597169"/>
    </source>
</evidence>
<keyword evidence="1" id="KW-0472">Membrane</keyword>
<accession>A0ABW3PQ27</accession>
<dbReference type="RefSeq" id="WP_251582088.1">
    <property type="nucleotide sequence ID" value="NZ_JBHTKX010000001.1"/>
</dbReference>
<proteinExistence type="predicted"/>
<dbReference type="EMBL" id="JBHTKX010000001">
    <property type="protein sequence ID" value="MFD1129159.1"/>
    <property type="molecule type" value="Genomic_DNA"/>
</dbReference>
<dbReference type="Proteomes" id="UP001597169">
    <property type="component" value="Unassembled WGS sequence"/>
</dbReference>
<evidence type="ECO:0000256" key="1">
    <source>
        <dbReference type="SAM" id="Phobius"/>
    </source>
</evidence>
<organism evidence="3 4">
    <name type="scientific">Paenibacillus provencensis</name>
    <dbReference type="NCBI Taxonomy" id="441151"/>
    <lineage>
        <taxon>Bacteria</taxon>
        <taxon>Bacillati</taxon>
        <taxon>Bacillota</taxon>
        <taxon>Bacilli</taxon>
        <taxon>Bacillales</taxon>
        <taxon>Paenibacillaceae</taxon>
        <taxon>Paenibacillus</taxon>
    </lineage>
</organism>
<protein>
    <submittedName>
        <fullName evidence="3">TadE/TadG family type IV pilus assembly protein</fullName>
    </submittedName>
</protein>
<dbReference type="Pfam" id="PF07811">
    <property type="entry name" value="TadE"/>
    <property type="match status" value="1"/>
</dbReference>
<gene>
    <name evidence="3" type="ORF">ACFQ3J_13340</name>
</gene>
<comment type="caution">
    <text evidence="3">The sequence shown here is derived from an EMBL/GenBank/DDBJ whole genome shotgun (WGS) entry which is preliminary data.</text>
</comment>
<sequence>MAYTWKSRESSQRSKDNIVNRDGKDQGSIVVEASLVLPVFIFFIVFLIYFVQMTLFSTALQTAASETVKKISSHIYPVAIAIESAGSIESGLGEVLPGDSPADVLMPKLSLTDWVTEYASTLPDPIGSWASMAASSGQEPLDHLQASVSEAVLDPVIKPLIQPVIEDTILEYDSLHVNGVDIPNLQDKSNPYFGIELTYELPIKVPFLNKSLRVQAGATERIWIGATDEDDQGTNGDSGTKGSVEIIAKPNPAYVAGHATIRAKITPGASANLSVFYKTGESSAQHVGWATADENGFVEWTWFVGTRTTPGTWPFVIETSDGSRIEVRFDVVKRS</sequence>
<keyword evidence="1" id="KW-0812">Transmembrane</keyword>